<dbReference type="AlphaFoldDB" id="A0A511SWW6"/>
<feature type="region of interest" description="Disordered" evidence="1">
    <location>
        <begin position="47"/>
        <end position="90"/>
    </location>
</feature>
<protein>
    <submittedName>
        <fullName evidence="2">Uncharacterized protein</fullName>
    </submittedName>
</protein>
<proteinExistence type="predicted"/>
<name>A0A511SWW6_MYXFU</name>
<dbReference type="Proteomes" id="UP000321514">
    <property type="component" value="Unassembled WGS sequence"/>
</dbReference>
<organism evidence="2 3">
    <name type="scientific">Myxococcus fulvus</name>
    <dbReference type="NCBI Taxonomy" id="33"/>
    <lineage>
        <taxon>Bacteria</taxon>
        <taxon>Pseudomonadati</taxon>
        <taxon>Myxococcota</taxon>
        <taxon>Myxococcia</taxon>
        <taxon>Myxococcales</taxon>
        <taxon>Cystobacterineae</taxon>
        <taxon>Myxococcaceae</taxon>
        <taxon>Myxococcus</taxon>
    </lineage>
</organism>
<gene>
    <name evidence="2" type="ORF">MFU01_14220</name>
</gene>
<reference evidence="2 3" key="1">
    <citation type="submission" date="2019-07" db="EMBL/GenBank/DDBJ databases">
        <title>Whole genome shotgun sequence of Myxococcus fulvus NBRC 100333.</title>
        <authorList>
            <person name="Hosoyama A."/>
            <person name="Uohara A."/>
            <person name="Ohji S."/>
            <person name="Ichikawa N."/>
        </authorList>
    </citation>
    <scope>NUCLEOTIDE SEQUENCE [LARGE SCALE GENOMIC DNA]</scope>
    <source>
        <strain evidence="2 3">NBRC 100333</strain>
    </source>
</reference>
<feature type="region of interest" description="Disordered" evidence="1">
    <location>
        <begin position="1"/>
        <end position="26"/>
    </location>
</feature>
<dbReference type="EMBL" id="BJXR01000015">
    <property type="protein sequence ID" value="GEN06385.1"/>
    <property type="molecule type" value="Genomic_DNA"/>
</dbReference>
<sequence length="90" mass="9375">MSELPAAPVVRHPATPRPSANTQPQRLTDMYVRSFRVTECVLLALPSPDNAPCPGVPTAEGGRAQFNASGARAPPSRLSGPRAAAGRDEG</sequence>
<evidence type="ECO:0000256" key="1">
    <source>
        <dbReference type="SAM" id="MobiDB-lite"/>
    </source>
</evidence>
<evidence type="ECO:0000313" key="2">
    <source>
        <dbReference type="EMBL" id="GEN06385.1"/>
    </source>
</evidence>
<accession>A0A511SWW6</accession>
<evidence type="ECO:0000313" key="3">
    <source>
        <dbReference type="Proteomes" id="UP000321514"/>
    </source>
</evidence>
<comment type="caution">
    <text evidence="2">The sequence shown here is derived from an EMBL/GenBank/DDBJ whole genome shotgun (WGS) entry which is preliminary data.</text>
</comment>